<gene>
    <name evidence="1" type="ORF">DERYTH_LOCUS23478</name>
</gene>
<reference evidence="1" key="1">
    <citation type="submission" date="2021-06" db="EMBL/GenBank/DDBJ databases">
        <authorList>
            <person name="Kallberg Y."/>
            <person name="Tangrot J."/>
            <person name="Rosling A."/>
        </authorList>
    </citation>
    <scope>NUCLEOTIDE SEQUENCE</scope>
    <source>
        <strain evidence="1">MA453B</strain>
    </source>
</reference>
<accession>A0A9N9JXW0</accession>
<dbReference type="AlphaFoldDB" id="A0A9N9JXW0"/>
<dbReference type="PANTHER" id="PTHR34415:SF1">
    <property type="entry name" value="INTEGRASE CATALYTIC DOMAIN-CONTAINING PROTEIN"/>
    <property type="match status" value="1"/>
</dbReference>
<proteinExistence type="predicted"/>
<evidence type="ECO:0000313" key="1">
    <source>
        <dbReference type="EMBL" id="CAG8801562.1"/>
    </source>
</evidence>
<keyword evidence="2" id="KW-1185">Reference proteome</keyword>
<feature type="non-terminal residue" evidence="1">
    <location>
        <position position="122"/>
    </location>
</feature>
<dbReference type="OrthoDB" id="2419521at2759"/>
<name>A0A9N9JXW0_9GLOM</name>
<sequence>MPSPGQHFNQISMPIIFLPTNFSYASIYRDYVQAYKDKYGNNIRVMSKTTFISIWKILIPSLQFMSLKSDLCETCEIIKMDIQHAMQHEKKIELTNNYLAHLNRAQKERDYYNANIKNAIED</sequence>
<organism evidence="1 2">
    <name type="scientific">Dentiscutata erythropus</name>
    <dbReference type="NCBI Taxonomy" id="1348616"/>
    <lineage>
        <taxon>Eukaryota</taxon>
        <taxon>Fungi</taxon>
        <taxon>Fungi incertae sedis</taxon>
        <taxon>Mucoromycota</taxon>
        <taxon>Glomeromycotina</taxon>
        <taxon>Glomeromycetes</taxon>
        <taxon>Diversisporales</taxon>
        <taxon>Gigasporaceae</taxon>
        <taxon>Dentiscutata</taxon>
    </lineage>
</organism>
<dbReference type="PANTHER" id="PTHR34415">
    <property type="entry name" value="INTEGRASE CATALYTIC DOMAIN-CONTAINING PROTEIN"/>
    <property type="match status" value="1"/>
</dbReference>
<dbReference type="EMBL" id="CAJVPY010035993">
    <property type="protein sequence ID" value="CAG8801562.1"/>
    <property type="molecule type" value="Genomic_DNA"/>
</dbReference>
<dbReference type="Proteomes" id="UP000789405">
    <property type="component" value="Unassembled WGS sequence"/>
</dbReference>
<protein>
    <submittedName>
        <fullName evidence="1">24416_t:CDS:1</fullName>
    </submittedName>
</protein>
<comment type="caution">
    <text evidence="1">The sequence shown here is derived from an EMBL/GenBank/DDBJ whole genome shotgun (WGS) entry which is preliminary data.</text>
</comment>
<evidence type="ECO:0000313" key="2">
    <source>
        <dbReference type="Proteomes" id="UP000789405"/>
    </source>
</evidence>